<dbReference type="Gene3D" id="1.10.486.10">
    <property type="entry name" value="PCRA, domain 4"/>
    <property type="match status" value="1"/>
</dbReference>
<dbReference type="Proteomes" id="UP000308549">
    <property type="component" value="Unassembled WGS sequence"/>
</dbReference>
<proteinExistence type="inferred from homology"/>
<dbReference type="InterPro" id="IPR013986">
    <property type="entry name" value="DExx_box_DNA_helicase_dom_sf"/>
</dbReference>
<dbReference type="Pfam" id="PF00580">
    <property type="entry name" value="UvrD-helicase"/>
    <property type="match status" value="1"/>
</dbReference>
<organism evidence="15 16">
    <name type="scientific">Salinomyces thailandicus</name>
    <dbReference type="NCBI Taxonomy" id="706561"/>
    <lineage>
        <taxon>Eukaryota</taxon>
        <taxon>Fungi</taxon>
        <taxon>Dikarya</taxon>
        <taxon>Ascomycota</taxon>
        <taxon>Pezizomycotina</taxon>
        <taxon>Dothideomycetes</taxon>
        <taxon>Dothideomycetidae</taxon>
        <taxon>Mycosphaerellales</taxon>
        <taxon>Teratosphaeriaceae</taxon>
        <taxon>Salinomyces</taxon>
    </lineage>
</organism>
<gene>
    <name evidence="15" type="ORF">B0A50_07331</name>
</gene>
<dbReference type="GO" id="GO:0003677">
    <property type="term" value="F:DNA binding"/>
    <property type="evidence" value="ECO:0007669"/>
    <property type="project" value="UniProtKB-KW"/>
</dbReference>
<dbReference type="GO" id="GO:0016787">
    <property type="term" value="F:hydrolase activity"/>
    <property type="evidence" value="ECO:0007669"/>
    <property type="project" value="UniProtKB-UniRule"/>
</dbReference>
<keyword evidence="5 11" id="KW-0067">ATP-binding</keyword>
<feature type="compositionally biased region" description="Polar residues" evidence="12">
    <location>
        <begin position="915"/>
        <end position="926"/>
    </location>
</feature>
<evidence type="ECO:0000256" key="3">
    <source>
        <dbReference type="ARBA" id="ARBA00022801"/>
    </source>
</evidence>
<keyword evidence="6" id="KW-0238">DNA-binding</keyword>
<dbReference type="AlphaFoldDB" id="A0A4U0TMU4"/>
<dbReference type="PROSITE" id="PS51217">
    <property type="entry name" value="UVRD_HELICASE_CTER"/>
    <property type="match status" value="1"/>
</dbReference>
<dbReference type="InterPro" id="IPR027417">
    <property type="entry name" value="P-loop_NTPase"/>
</dbReference>
<dbReference type="PANTHER" id="PTHR11070:SF2">
    <property type="entry name" value="ATP-DEPENDENT DNA HELICASE SRS2"/>
    <property type="match status" value="1"/>
</dbReference>
<comment type="catalytic activity">
    <reaction evidence="8">
        <text>Couples ATP hydrolysis with the unwinding of duplex DNA by translocating in the 3'-5' direction.</text>
        <dbReference type="EC" id="5.6.2.4"/>
    </reaction>
</comment>
<comment type="catalytic activity">
    <reaction evidence="10">
        <text>ATP + H2O = ADP + phosphate + H(+)</text>
        <dbReference type="Rhea" id="RHEA:13065"/>
        <dbReference type="ChEBI" id="CHEBI:15377"/>
        <dbReference type="ChEBI" id="CHEBI:15378"/>
        <dbReference type="ChEBI" id="CHEBI:30616"/>
        <dbReference type="ChEBI" id="CHEBI:43474"/>
        <dbReference type="ChEBI" id="CHEBI:456216"/>
        <dbReference type="EC" id="5.6.2.4"/>
    </reaction>
</comment>
<evidence type="ECO:0000313" key="15">
    <source>
        <dbReference type="EMBL" id="TKA23274.1"/>
    </source>
</evidence>
<dbReference type="Gene3D" id="3.40.50.300">
    <property type="entry name" value="P-loop containing nucleotide triphosphate hydrolases"/>
    <property type="match status" value="2"/>
</dbReference>
<dbReference type="Gene3D" id="1.10.10.160">
    <property type="match status" value="1"/>
</dbReference>
<dbReference type="PROSITE" id="PS51198">
    <property type="entry name" value="UVRD_HELICASE_ATP_BIND"/>
    <property type="match status" value="1"/>
</dbReference>
<feature type="region of interest" description="Disordered" evidence="12">
    <location>
        <begin position="791"/>
        <end position="976"/>
    </location>
</feature>
<dbReference type="CDD" id="cd17932">
    <property type="entry name" value="DEXQc_UvrD"/>
    <property type="match status" value="1"/>
</dbReference>
<dbReference type="CDD" id="cd18807">
    <property type="entry name" value="SF1_C_UvrD"/>
    <property type="match status" value="1"/>
</dbReference>
<keyword evidence="7" id="KW-0413">Isomerase</keyword>
<protein>
    <recommendedName>
        <fullName evidence="9">DNA 3'-5' helicase</fullName>
        <ecNumber evidence="9">5.6.2.4</ecNumber>
    </recommendedName>
</protein>
<feature type="compositionally biased region" description="Polar residues" evidence="12">
    <location>
        <begin position="827"/>
        <end position="838"/>
    </location>
</feature>
<dbReference type="InterPro" id="IPR014016">
    <property type="entry name" value="UvrD-like_ATP-bd"/>
</dbReference>
<keyword evidence="3 11" id="KW-0378">Hydrolase</keyword>
<dbReference type="GO" id="GO:0005634">
    <property type="term" value="C:nucleus"/>
    <property type="evidence" value="ECO:0007669"/>
    <property type="project" value="TreeGrafter"/>
</dbReference>
<evidence type="ECO:0000259" key="14">
    <source>
        <dbReference type="PROSITE" id="PS51217"/>
    </source>
</evidence>
<evidence type="ECO:0000256" key="2">
    <source>
        <dbReference type="ARBA" id="ARBA00022741"/>
    </source>
</evidence>
<dbReference type="Pfam" id="PF13361">
    <property type="entry name" value="UvrD_C"/>
    <property type="match status" value="1"/>
</dbReference>
<dbReference type="GO" id="GO:0043138">
    <property type="term" value="F:3'-5' DNA helicase activity"/>
    <property type="evidence" value="ECO:0007669"/>
    <property type="project" value="UniProtKB-EC"/>
</dbReference>
<evidence type="ECO:0000256" key="6">
    <source>
        <dbReference type="ARBA" id="ARBA00023125"/>
    </source>
</evidence>
<feature type="compositionally biased region" description="Basic and acidic residues" evidence="12">
    <location>
        <begin position="927"/>
        <end position="939"/>
    </location>
</feature>
<keyword evidence="16" id="KW-1185">Reference proteome</keyword>
<dbReference type="SUPFAM" id="SSF52540">
    <property type="entry name" value="P-loop containing nucleoside triphosphate hydrolases"/>
    <property type="match status" value="1"/>
</dbReference>
<evidence type="ECO:0000256" key="9">
    <source>
        <dbReference type="ARBA" id="ARBA00034808"/>
    </source>
</evidence>
<evidence type="ECO:0000256" key="1">
    <source>
        <dbReference type="ARBA" id="ARBA00009922"/>
    </source>
</evidence>
<dbReference type="InterPro" id="IPR000212">
    <property type="entry name" value="DNA_helicase_UvrD/REP"/>
</dbReference>
<keyword evidence="2 11" id="KW-0547">Nucleotide-binding</keyword>
<dbReference type="EC" id="5.6.2.4" evidence="9"/>
<comment type="caution">
    <text evidence="15">The sequence shown here is derived from an EMBL/GenBank/DDBJ whole genome shotgun (WGS) entry which is preliminary data.</text>
</comment>
<dbReference type="PANTHER" id="PTHR11070">
    <property type="entry name" value="UVRD / RECB / PCRA DNA HELICASE FAMILY MEMBER"/>
    <property type="match status" value="1"/>
</dbReference>
<dbReference type="OrthoDB" id="1470711at2759"/>
<feature type="domain" description="UvrD-like helicase ATP-binding" evidence="13">
    <location>
        <begin position="8"/>
        <end position="281"/>
    </location>
</feature>
<evidence type="ECO:0000256" key="8">
    <source>
        <dbReference type="ARBA" id="ARBA00034617"/>
    </source>
</evidence>
<keyword evidence="4 11" id="KW-0347">Helicase</keyword>
<sequence length="976" mass="108574">MDNGVLLHGLNSAQRDAVTSDVSVLQLLAPPGSGKTKTLTARVAYLVARKQLRPWNIIVCTFTVKAAKEMKERIRGFVGDELAKQLKLGTFHSIALRYLKQYGHHIGLDKDFGIADTNDSKAIIKRIIKQNDLSIEAGQARARISAQKSKGIDSEQFLKTVKSVEQHDFAQVYLGYEQALKASNLLDYDDLLLRCSFLLRTHTQCVSNVEALLIDEFQDTNNVQYDLMSLFAQHRNVITIVGDPDQSIYGFRNAEIKNLSRMKSQWPDTLTINLEENYRSSGAILHAAQHIIEQDESRPPKKLQATHSLGMRPVLRKLPSAEAEAGWLVSEIQRIRALTGNLLRLSDFAVLLRSAALSRAIESAMGKAGVPYRMVGGNRFYDRIEVKLLVDYLRVIHQTGDNEALERIVNMPARRVGPETVRALREQAVSEGTSVWQVVLDSVQCRRRPITKLTEPTRKGLAIFVDIVLTGQKKAYDEGTARASLVDLVNFLLKKLLFQDWLKKKYPDDHEVRWQNVEELIAQASDASDPERLQAMLDQNALPEIDGLEQRTASSLGDTLSLFLSNISLASSSEAKAEEEGENVEQVTISTIHAAKGLEWPVVFIPACYDGSIPHSRAEDNDEERRLLYVGMTRAQASLYLSCPIKNTRREETALSTFLLQPGVSAFFEEHGPTVEPSAVAGLAVTLRRDCPALKVVEEAKSSIKRDEDNYWPLNGEFPPEELAKWDHSKDSATVPAAVFSTASITLQQQQTFSTANATMKPGFVSLTERYDEIMEQARIESIDKRAQQQQKAAVLEEKPRGRKRQIEGQGTIQSFFAKRSRPNADLETSTANSTPEQDSAAPSKKQPLQEMRNPPAATSENMQRPKGVPLPLYTPRTAPLHTKPPTSRTRGHTPAGNDYMFLSSSPPQPDDGENQTLDSAPSNDTLSDKEKPVPKDKPASTFHTTSMQALAPRRRTLGIRRTFNGWASRGGRGGG</sequence>
<evidence type="ECO:0000256" key="4">
    <source>
        <dbReference type="ARBA" id="ARBA00022806"/>
    </source>
</evidence>
<evidence type="ECO:0000256" key="5">
    <source>
        <dbReference type="ARBA" id="ARBA00022840"/>
    </source>
</evidence>
<dbReference type="GO" id="GO:0000725">
    <property type="term" value="P:recombinational repair"/>
    <property type="evidence" value="ECO:0007669"/>
    <property type="project" value="TreeGrafter"/>
</dbReference>
<dbReference type="GO" id="GO:0005524">
    <property type="term" value="F:ATP binding"/>
    <property type="evidence" value="ECO:0007669"/>
    <property type="project" value="UniProtKB-UniRule"/>
</dbReference>
<dbReference type="EMBL" id="NAJL01000058">
    <property type="protein sequence ID" value="TKA23274.1"/>
    <property type="molecule type" value="Genomic_DNA"/>
</dbReference>
<reference evidence="15 16" key="1">
    <citation type="submission" date="2017-03" db="EMBL/GenBank/DDBJ databases">
        <title>Genomes of endolithic fungi from Antarctica.</title>
        <authorList>
            <person name="Coleine C."/>
            <person name="Masonjones S."/>
            <person name="Stajich J.E."/>
        </authorList>
    </citation>
    <scope>NUCLEOTIDE SEQUENCE [LARGE SCALE GENOMIC DNA]</scope>
    <source>
        <strain evidence="15 16">CCFEE 6315</strain>
    </source>
</reference>
<evidence type="ECO:0000256" key="10">
    <source>
        <dbReference type="ARBA" id="ARBA00048988"/>
    </source>
</evidence>
<feature type="binding site" evidence="11">
    <location>
        <begin position="29"/>
        <end position="36"/>
    </location>
    <ligand>
        <name>ATP</name>
        <dbReference type="ChEBI" id="CHEBI:30616"/>
    </ligand>
</feature>
<evidence type="ECO:0000256" key="11">
    <source>
        <dbReference type="PROSITE-ProRule" id="PRU00560"/>
    </source>
</evidence>
<name>A0A4U0TMU4_9PEZI</name>
<evidence type="ECO:0000256" key="12">
    <source>
        <dbReference type="SAM" id="MobiDB-lite"/>
    </source>
</evidence>
<evidence type="ECO:0000259" key="13">
    <source>
        <dbReference type="PROSITE" id="PS51198"/>
    </source>
</evidence>
<accession>A0A4U0TMU4</accession>
<comment type="similarity">
    <text evidence="1">Belongs to the helicase family. UvrD subfamily.</text>
</comment>
<feature type="domain" description="UvrD-like helicase C-terminal" evidence="14">
    <location>
        <begin position="282"/>
        <end position="597"/>
    </location>
</feature>
<evidence type="ECO:0000256" key="7">
    <source>
        <dbReference type="ARBA" id="ARBA00023235"/>
    </source>
</evidence>
<evidence type="ECO:0000313" key="16">
    <source>
        <dbReference type="Proteomes" id="UP000308549"/>
    </source>
</evidence>
<dbReference type="InterPro" id="IPR014017">
    <property type="entry name" value="DNA_helicase_UvrD-like_C"/>
</dbReference>